<evidence type="ECO:0000256" key="2">
    <source>
        <dbReference type="ARBA" id="ARBA00022729"/>
    </source>
</evidence>
<name>A0A158HDY5_9BURK</name>
<evidence type="ECO:0000256" key="1">
    <source>
        <dbReference type="ARBA" id="ARBA00004459"/>
    </source>
</evidence>
<keyword evidence="5" id="KW-0998">Cell outer membrane</keyword>
<feature type="compositionally biased region" description="Low complexity" evidence="7">
    <location>
        <begin position="95"/>
        <end position="108"/>
    </location>
</feature>
<dbReference type="NCBIfam" id="NF047847">
    <property type="entry name" value="SS_mature_LptM"/>
    <property type="match status" value="1"/>
</dbReference>
<evidence type="ECO:0000256" key="8">
    <source>
        <dbReference type="SAM" id="SignalP"/>
    </source>
</evidence>
<sequence>MRVVFRMSAIVTALAVSAVAAGALSGCGQRGPLYLPTTPPLPQRPGDLPETPSSNVTPSGEPASQTGNAAGTTPAATVPDTSGTPLTLSPDTDLKSNAAAPKAASSAY</sequence>
<comment type="caution">
    <text evidence="9">The sequence shown here is derived from an EMBL/GenBank/DDBJ whole genome shotgun (WGS) entry which is preliminary data.</text>
</comment>
<evidence type="ECO:0000256" key="4">
    <source>
        <dbReference type="ARBA" id="ARBA00023139"/>
    </source>
</evidence>
<evidence type="ECO:0000256" key="7">
    <source>
        <dbReference type="SAM" id="MobiDB-lite"/>
    </source>
</evidence>
<dbReference type="PROSITE" id="PS51257">
    <property type="entry name" value="PROKAR_LIPOPROTEIN"/>
    <property type="match status" value="1"/>
</dbReference>
<feature type="compositionally biased region" description="Low complexity" evidence="7">
    <location>
        <begin position="66"/>
        <end position="77"/>
    </location>
</feature>
<dbReference type="AlphaFoldDB" id="A0A158HDY5"/>
<keyword evidence="6 9" id="KW-0449">Lipoprotein</keyword>
<comment type="subcellular location">
    <subcellularLocation>
        <location evidence="1">Cell outer membrane</location>
        <topology evidence="1">Lipid-anchor</topology>
    </subcellularLocation>
</comment>
<feature type="compositionally biased region" description="Polar residues" evidence="7">
    <location>
        <begin position="79"/>
        <end position="90"/>
    </location>
</feature>
<keyword evidence="4" id="KW-0564">Palmitate</keyword>
<gene>
    <name evidence="9" type="ORF">AWB68_01901</name>
</gene>
<protein>
    <submittedName>
        <fullName evidence="9">Lipoprotein</fullName>
    </submittedName>
</protein>
<evidence type="ECO:0000313" key="9">
    <source>
        <dbReference type="EMBL" id="SAL42161.1"/>
    </source>
</evidence>
<proteinExistence type="predicted"/>
<evidence type="ECO:0000313" key="10">
    <source>
        <dbReference type="Proteomes" id="UP000054770"/>
    </source>
</evidence>
<dbReference type="RefSeq" id="WP_087644093.1">
    <property type="nucleotide sequence ID" value="NZ_FCON02000015.1"/>
</dbReference>
<accession>A0A158HDY5</accession>
<feature type="region of interest" description="Disordered" evidence="7">
    <location>
        <begin position="28"/>
        <end position="108"/>
    </location>
</feature>
<organism evidence="9 10">
    <name type="scientific">Caballeronia choica</name>
    <dbReference type="NCBI Taxonomy" id="326476"/>
    <lineage>
        <taxon>Bacteria</taxon>
        <taxon>Pseudomonadati</taxon>
        <taxon>Pseudomonadota</taxon>
        <taxon>Betaproteobacteria</taxon>
        <taxon>Burkholderiales</taxon>
        <taxon>Burkholderiaceae</taxon>
        <taxon>Caballeronia</taxon>
    </lineage>
</organism>
<feature type="chain" id="PRO_5011113843" evidence="8">
    <location>
        <begin position="21"/>
        <end position="108"/>
    </location>
</feature>
<evidence type="ECO:0000256" key="3">
    <source>
        <dbReference type="ARBA" id="ARBA00023136"/>
    </source>
</evidence>
<dbReference type="Proteomes" id="UP000054770">
    <property type="component" value="Unassembled WGS sequence"/>
</dbReference>
<evidence type="ECO:0000256" key="5">
    <source>
        <dbReference type="ARBA" id="ARBA00023237"/>
    </source>
</evidence>
<evidence type="ECO:0000256" key="6">
    <source>
        <dbReference type="ARBA" id="ARBA00023288"/>
    </source>
</evidence>
<keyword evidence="2 8" id="KW-0732">Signal</keyword>
<dbReference type="Pfam" id="PF13627">
    <property type="entry name" value="LptM_cons"/>
    <property type="match status" value="1"/>
</dbReference>
<dbReference type="GO" id="GO:0009279">
    <property type="term" value="C:cell outer membrane"/>
    <property type="evidence" value="ECO:0007669"/>
    <property type="project" value="UniProtKB-SubCell"/>
</dbReference>
<keyword evidence="3" id="KW-0472">Membrane</keyword>
<dbReference type="EMBL" id="FCON02000015">
    <property type="protein sequence ID" value="SAL42161.1"/>
    <property type="molecule type" value="Genomic_DNA"/>
</dbReference>
<keyword evidence="10" id="KW-1185">Reference proteome</keyword>
<dbReference type="InterPro" id="IPR032831">
    <property type="entry name" value="LptM_cons"/>
</dbReference>
<reference evidence="9" key="1">
    <citation type="submission" date="2016-01" db="EMBL/GenBank/DDBJ databases">
        <authorList>
            <person name="Peeters C."/>
        </authorList>
    </citation>
    <scope>NUCLEOTIDE SEQUENCE [LARGE SCALE GENOMIC DNA]</scope>
    <source>
        <strain evidence="9">LMG 22940</strain>
    </source>
</reference>
<feature type="signal peptide" evidence="8">
    <location>
        <begin position="1"/>
        <end position="20"/>
    </location>
</feature>
<feature type="compositionally biased region" description="Polar residues" evidence="7">
    <location>
        <begin position="51"/>
        <end position="65"/>
    </location>
</feature>